<sequence length="112" mass="11166">MKRLAIGCAIALGLVAAGSSAAYAGETNGNGDPTSGPSHAASECAYSGLDRMDSVENNPPGFDDDAIAMRGNQSPGGVDRYHGVQSYGSFVKAGLKEFVPSPGVACNGSGGK</sequence>
<feature type="chain" id="PRO_5038501373" evidence="2">
    <location>
        <begin position="25"/>
        <end position="112"/>
    </location>
</feature>
<proteinExistence type="predicted"/>
<dbReference type="AlphaFoldDB" id="A0A0F0LDM5"/>
<evidence type="ECO:0000313" key="4">
    <source>
        <dbReference type="Proteomes" id="UP000033740"/>
    </source>
</evidence>
<name>A0A0F0LDM5_9MICO</name>
<dbReference type="EMBL" id="JYIX01000040">
    <property type="protein sequence ID" value="KJL30779.1"/>
    <property type="molecule type" value="Genomic_DNA"/>
</dbReference>
<feature type="region of interest" description="Disordered" evidence="1">
    <location>
        <begin position="23"/>
        <end position="42"/>
    </location>
</feature>
<accession>A0A0F0LDM5</accession>
<evidence type="ECO:0000256" key="1">
    <source>
        <dbReference type="SAM" id="MobiDB-lite"/>
    </source>
</evidence>
<evidence type="ECO:0000256" key="2">
    <source>
        <dbReference type="SAM" id="SignalP"/>
    </source>
</evidence>
<dbReference type="Proteomes" id="UP000033740">
    <property type="component" value="Unassembled WGS sequence"/>
</dbReference>
<comment type="caution">
    <text evidence="3">The sequence shown here is derived from an EMBL/GenBank/DDBJ whole genome shotgun (WGS) entry which is preliminary data.</text>
</comment>
<keyword evidence="2" id="KW-0732">Signal</keyword>
<feature type="compositionally biased region" description="Polar residues" evidence="1">
    <location>
        <begin position="27"/>
        <end position="37"/>
    </location>
</feature>
<protein>
    <submittedName>
        <fullName evidence="3">Uncharacterized protein</fullName>
    </submittedName>
</protein>
<reference evidence="3 4" key="1">
    <citation type="submission" date="2015-02" db="EMBL/GenBank/DDBJ databases">
        <title>Draft genome sequences of ten Microbacterium spp. with emphasis on heavy metal contaminated environments.</title>
        <authorList>
            <person name="Corretto E."/>
        </authorList>
    </citation>
    <scope>NUCLEOTIDE SEQUENCE [LARGE SCALE GENOMIC DNA]</scope>
    <source>
        <strain evidence="3 4">ARN176</strain>
    </source>
</reference>
<organism evidence="3 4">
    <name type="scientific">Microbacterium azadirachtae</name>
    <dbReference type="NCBI Taxonomy" id="582680"/>
    <lineage>
        <taxon>Bacteria</taxon>
        <taxon>Bacillati</taxon>
        <taxon>Actinomycetota</taxon>
        <taxon>Actinomycetes</taxon>
        <taxon>Micrococcales</taxon>
        <taxon>Microbacteriaceae</taxon>
        <taxon>Microbacterium</taxon>
    </lineage>
</organism>
<keyword evidence="4" id="KW-1185">Reference proteome</keyword>
<dbReference type="PATRIC" id="fig|582680.6.peg.3809"/>
<feature type="signal peptide" evidence="2">
    <location>
        <begin position="1"/>
        <end position="24"/>
    </location>
</feature>
<gene>
    <name evidence="3" type="ORF">RS86_03723</name>
</gene>
<evidence type="ECO:0000313" key="3">
    <source>
        <dbReference type="EMBL" id="KJL30779.1"/>
    </source>
</evidence>